<dbReference type="HOGENOM" id="CLU_659510_0_0_1"/>
<reference evidence="2 4" key="2">
    <citation type="journal article" date="2014" name="BMC Genomics">
        <title>An improved genome release (version Mt4.0) for the model legume Medicago truncatula.</title>
        <authorList>
            <person name="Tang H."/>
            <person name="Krishnakumar V."/>
            <person name="Bidwell S."/>
            <person name="Rosen B."/>
            <person name="Chan A."/>
            <person name="Zhou S."/>
            <person name="Gentzbittel L."/>
            <person name="Childs K.L."/>
            <person name="Yandell M."/>
            <person name="Gundlach H."/>
            <person name="Mayer K.F."/>
            <person name="Schwartz D.C."/>
            <person name="Town C.D."/>
        </authorList>
    </citation>
    <scope>GENOME REANNOTATION</scope>
    <source>
        <strain evidence="2">A17</strain>
        <strain evidence="3 4">cv. Jemalong A17</strain>
    </source>
</reference>
<organism evidence="2 4">
    <name type="scientific">Medicago truncatula</name>
    <name type="common">Barrel medic</name>
    <name type="synonym">Medicago tribuloides</name>
    <dbReference type="NCBI Taxonomy" id="3880"/>
    <lineage>
        <taxon>Eukaryota</taxon>
        <taxon>Viridiplantae</taxon>
        <taxon>Streptophyta</taxon>
        <taxon>Embryophyta</taxon>
        <taxon>Tracheophyta</taxon>
        <taxon>Spermatophyta</taxon>
        <taxon>Magnoliopsida</taxon>
        <taxon>eudicotyledons</taxon>
        <taxon>Gunneridae</taxon>
        <taxon>Pentapetalae</taxon>
        <taxon>rosids</taxon>
        <taxon>fabids</taxon>
        <taxon>Fabales</taxon>
        <taxon>Fabaceae</taxon>
        <taxon>Papilionoideae</taxon>
        <taxon>50 kb inversion clade</taxon>
        <taxon>NPAAA clade</taxon>
        <taxon>Hologalegina</taxon>
        <taxon>IRL clade</taxon>
        <taxon>Trifolieae</taxon>
        <taxon>Medicago</taxon>
    </lineage>
</organism>
<keyword evidence="4" id="KW-1185">Reference proteome</keyword>
<dbReference type="Pfam" id="PF14085">
    <property type="entry name" value="DUF4265"/>
    <property type="match status" value="1"/>
</dbReference>
<name>A0A072TPF3_MEDTR</name>
<sequence>MHVRRRLSRRSGDASGRPGYDGREWGREIQIASTISGTRNSLKCRHAADRETRDRYRSQAIRQGAMSPGGMMRNRDLKQFIVEIRDTVGVHASIGAPAPDHAIHASAFSVSDEIAAWFSALDDVDLSIPWIADDLLLYGNQASLVRGQAGYRVDASGRRLSGWHDDWIVLGQMGGDPVIVVPGGDVLFDRHGAGSWAPSRVASSLTHFAHALCIWCELYVGRYSRDIFDDTYEIRPAFLAEVRSRIGEALPDAEAVVFLEMDDDLIHVYAGSSGDAPVHEELPARQVEPGIYELLASPGLALNLAKGDLVRMDDPDRPATVLKRGGNYCIQIYGDAIPDRDIDRLAHEVESELGGTLDGRYGGSLALSVPSGAGGERIRTVFDGFTARTGLAWYYANIYRNFEDPDDETLLDWWLES</sequence>
<gene>
    <name evidence="2" type="ORF">MTR_1055s0010</name>
</gene>
<evidence type="ECO:0000313" key="3">
    <source>
        <dbReference type="EnsemblPlants" id="KEH15435"/>
    </source>
</evidence>
<proteinExistence type="predicted"/>
<dbReference type="Proteomes" id="UP000002051">
    <property type="component" value="Unassembled WGS sequence"/>
</dbReference>
<dbReference type="EnsemblPlants" id="KEH15435">
    <property type="protein sequence ID" value="KEH15435"/>
    <property type="gene ID" value="MTR_1055s0010"/>
</dbReference>
<dbReference type="AlphaFoldDB" id="A0A072TPF3"/>
<protein>
    <submittedName>
        <fullName evidence="2">SUKH-4 immunity protein</fullName>
    </submittedName>
</protein>
<dbReference type="InterPro" id="IPR025361">
    <property type="entry name" value="DUF4265"/>
</dbReference>
<reference evidence="3" key="3">
    <citation type="submission" date="2015-06" db="UniProtKB">
        <authorList>
            <consortium name="EnsemblPlants"/>
        </authorList>
    </citation>
    <scope>IDENTIFICATION</scope>
    <source>
        <strain evidence="3">cv. Jemalong A17</strain>
    </source>
</reference>
<evidence type="ECO:0000256" key="1">
    <source>
        <dbReference type="SAM" id="MobiDB-lite"/>
    </source>
</evidence>
<evidence type="ECO:0000313" key="4">
    <source>
        <dbReference type="Proteomes" id="UP000002051"/>
    </source>
</evidence>
<dbReference type="EMBL" id="KL403779">
    <property type="protein sequence ID" value="KEH15435.1"/>
    <property type="molecule type" value="Genomic_DNA"/>
</dbReference>
<accession>A0A072TPF3</accession>
<evidence type="ECO:0000313" key="2">
    <source>
        <dbReference type="EMBL" id="KEH15435.1"/>
    </source>
</evidence>
<feature type="region of interest" description="Disordered" evidence="1">
    <location>
        <begin position="1"/>
        <end position="23"/>
    </location>
</feature>
<reference evidence="2 4" key="1">
    <citation type="journal article" date="2011" name="Nature">
        <title>The Medicago genome provides insight into the evolution of rhizobial symbioses.</title>
        <authorList>
            <person name="Young N.D."/>
            <person name="Debelle F."/>
            <person name="Oldroyd G.E."/>
            <person name="Geurts R."/>
            <person name="Cannon S.B."/>
            <person name="Udvardi M.K."/>
            <person name="Benedito V.A."/>
            <person name="Mayer K.F."/>
            <person name="Gouzy J."/>
            <person name="Schoof H."/>
            <person name="Van de Peer Y."/>
            <person name="Proost S."/>
            <person name="Cook D.R."/>
            <person name="Meyers B.C."/>
            <person name="Spannagl M."/>
            <person name="Cheung F."/>
            <person name="De Mita S."/>
            <person name="Krishnakumar V."/>
            <person name="Gundlach H."/>
            <person name="Zhou S."/>
            <person name="Mudge J."/>
            <person name="Bharti A.K."/>
            <person name="Murray J.D."/>
            <person name="Naoumkina M.A."/>
            <person name="Rosen B."/>
            <person name="Silverstein K.A."/>
            <person name="Tang H."/>
            <person name="Rombauts S."/>
            <person name="Zhao P.X."/>
            <person name="Zhou P."/>
            <person name="Barbe V."/>
            <person name="Bardou P."/>
            <person name="Bechner M."/>
            <person name="Bellec A."/>
            <person name="Berger A."/>
            <person name="Berges H."/>
            <person name="Bidwell S."/>
            <person name="Bisseling T."/>
            <person name="Choisne N."/>
            <person name="Couloux A."/>
            <person name="Denny R."/>
            <person name="Deshpande S."/>
            <person name="Dai X."/>
            <person name="Doyle J.J."/>
            <person name="Dudez A.M."/>
            <person name="Farmer A.D."/>
            <person name="Fouteau S."/>
            <person name="Franken C."/>
            <person name="Gibelin C."/>
            <person name="Gish J."/>
            <person name="Goldstein S."/>
            <person name="Gonzalez A.J."/>
            <person name="Green P.J."/>
            <person name="Hallab A."/>
            <person name="Hartog M."/>
            <person name="Hua A."/>
            <person name="Humphray S.J."/>
            <person name="Jeong D.H."/>
            <person name="Jing Y."/>
            <person name="Jocker A."/>
            <person name="Kenton S.M."/>
            <person name="Kim D.J."/>
            <person name="Klee K."/>
            <person name="Lai H."/>
            <person name="Lang C."/>
            <person name="Lin S."/>
            <person name="Macmil S.L."/>
            <person name="Magdelenat G."/>
            <person name="Matthews L."/>
            <person name="McCorrison J."/>
            <person name="Monaghan E.L."/>
            <person name="Mun J.H."/>
            <person name="Najar F.Z."/>
            <person name="Nicholson C."/>
            <person name="Noirot C."/>
            <person name="O'Bleness M."/>
            <person name="Paule C.R."/>
            <person name="Poulain J."/>
            <person name="Prion F."/>
            <person name="Qin B."/>
            <person name="Qu C."/>
            <person name="Retzel E.F."/>
            <person name="Riddle C."/>
            <person name="Sallet E."/>
            <person name="Samain S."/>
            <person name="Samson N."/>
            <person name="Sanders I."/>
            <person name="Saurat O."/>
            <person name="Scarpelli C."/>
            <person name="Schiex T."/>
            <person name="Segurens B."/>
            <person name="Severin A.J."/>
            <person name="Sherrier D.J."/>
            <person name="Shi R."/>
            <person name="Sims S."/>
            <person name="Singer S.R."/>
            <person name="Sinharoy S."/>
            <person name="Sterck L."/>
            <person name="Viollet A."/>
            <person name="Wang B.B."/>
            <person name="Wang K."/>
            <person name="Wang M."/>
            <person name="Wang X."/>
            <person name="Warfsmann J."/>
            <person name="Weissenbach J."/>
            <person name="White D.D."/>
            <person name="White J.D."/>
            <person name="Wiley G.B."/>
            <person name="Wincker P."/>
            <person name="Xing Y."/>
            <person name="Yang L."/>
            <person name="Yao Z."/>
            <person name="Ying F."/>
            <person name="Zhai J."/>
            <person name="Zhou L."/>
            <person name="Zuber A."/>
            <person name="Denarie J."/>
            <person name="Dixon R.A."/>
            <person name="May G.D."/>
            <person name="Schwartz D.C."/>
            <person name="Rogers J."/>
            <person name="Quetier F."/>
            <person name="Town C.D."/>
            <person name="Roe B.A."/>
        </authorList>
    </citation>
    <scope>NUCLEOTIDE SEQUENCE [LARGE SCALE GENOMIC DNA]</scope>
    <source>
        <strain evidence="2">A17</strain>
        <strain evidence="3 4">cv. Jemalong A17</strain>
    </source>
</reference>